<proteinExistence type="predicted"/>
<protein>
    <submittedName>
        <fullName evidence="1">Uncharacterized protein</fullName>
    </submittedName>
</protein>
<accession>A0A9P6WSZ5</accession>
<organism evidence="1 2">
    <name type="scientific">Rhizopus oryzae</name>
    <name type="common">Mucormycosis agent</name>
    <name type="synonym">Rhizopus arrhizus var. delemar</name>
    <dbReference type="NCBI Taxonomy" id="64495"/>
    <lineage>
        <taxon>Eukaryota</taxon>
        <taxon>Fungi</taxon>
        <taxon>Fungi incertae sedis</taxon>
        <taxon>Mucoromycota</taxon>
        <taxon>Mucoromycotina</taxon>
        <taxon>Mucoromycetes</taxon>
        <taxon>Mucorales</taxon>
        <taxon>Mucorineae</taxon>
        <taxon>Rhizopodaceae</taxon>
        <taxon>Rhizopus</taxon>
    </lineage>
</organism>
<keyword evidence="2" id="KW-1185">Reference proteome</keyword>
<evidence type="ECO:0000313" key="1">
    <source>
        <dbReference type="EMBL" id="KAG1278073.1"/>
    </source>
</evidence>
<evidence type="ECO:0000313" key="2">
    <source>
        <dbReference type="Proteomes" id="UP000716291"/>
    </source>
</evidence>
<name>A0A9P6WSZ5_RHIOR</name>
<reference evidence="1" key="1">
    <citation type="journal article" date="2020" name="Microb. Genom.">
        <title>Genetic diversity of clinical and environmental Mucorales isolates obtained from an investigation of mucormycosis cases among solid organ transplant recipients.</title>
        <authorList>
            <person name="Nguyen M.H."/>
            <person name="Kaul D."/>
            <person name="Muto C."/>
            <person name="Cheng S.J."/>
            <person name="Richter R.A."/>
            <person name="Bruno V.M."/>
            <person name="Liu G."/>
            <person name="Beyhan S."/>
            <person name="Sundermann A.J."/>
            <person name="Mounaud S."/>
            <person name="Pasculle A.W."/>
            <person name="Nierman W.C."/>
            <person name="Driscoll E."/>
            <person name="Cumbie R."/>
            <person name="Clancy C.J."/>
            <person name="Dupont C.L."/>
        </authorList>
    </citation>
    <scope>NUCLEOTIDE SEQUENCE</scope>
    <source>
        <strain evidence="1">GL11</strain>
    </source>
</reference>
<dbReference type="AlphaFoldDB" id="A0A9P6WSZ5"/>
<dbReference type="EMBL" id="JAANQT010009197">
    <property type="protein sequence ID" value="KAG1278073.1"/>
    <property type="molecule type" value="Genomic_DNA"/>
</dbReference>
<sequence>MGQFCQRRADVLEALAEALTPVAGHQQQSARRIQPVVAGFQLTGQGALRVQFGAGHRQRIDHGIASDGNVARQVLAQQVTARFRRGRE</sequence>
<gene>
    <name evidence="1" type="ORF">G6F64_014676</name>
</gene>
<dbReference type="Proteomes" id="UP000716291">
    <property type="component" value="Unassembled WGS sequence"/>
</dbReference>
<comment type="caution">
    <text evidence="1">The sequence shown here is derived from an EMBL/GenBank/DDBJ whole genome shotgun (WGS) entry which is preliminary data.</text>
</comment>